<dbReference type="Proteomes" id="UP000019141">
    <property type="component" value="Unassembled WGS sequence"/>
</dbReference>
<sequence>MRDESLDDNYHRVSVYHDKELLDLVNNIHTMTVNNEFFSHEYIRGLKEEKKITESRKYVKNFAELQVEEIAKDPEKRVPLTQEDRESVIEAVINEIVGYGPLEPLLEDETVTDILVNTYKHVYVERRGKLEPVPIQFKDNEHLLNIIRRIVEDTYRHIDRVSPMVDARLDRETDRAADGVQRVRVNAIIEPLAIDGPTLSIRKFPEEHMTLQRLIDNGTLTEDMANVLVGVCQAKLNVLISGGTGSGKTTLLNALSEYISPRERIITIEDTAELHLLQEHVVRLETRPPDPNSQEANKGEITQRDLLKNSLRMRPDRIIVGEVRGNEALDMLQAMNTGHDGSLTTIHANSGRDALIRLETMVAMASANTSSYFIRQSISRAFHVVIQMARLGDARKIIGIQEVTGMNDDVINMQDIFIFRQTGVDGDKVRGEFRPGGMPPKFIERFEAKGIQLSDMERFGSVGVGASFYDMFDSNNIVHV</sequence>
<keyword evidence="4" id="KW-1185">Reference proteome</keyword>
<dbReference type="PATRIC" id="fig|1429438.4.peg.269"/>
<dbReference type="Pfam" id="PF00437">
    <property type="entry name" value="T2SSE"/>
    <property type="match status" value="1"/>
</dbReference>
<dbReference type="InterPro" id="IPR050921">
    <property type="entry name" value="T4SS_GSP_E_ATPase"/>
</dbReference>
<dbReference type="PANTHER" id="PTHR30486">
    <property type="entry name" value="TWITCHING MOTILITY PROTEIN PILT"/>
    <property type="match status" value="1"/>
</dbReference>
<comment type="similarity">
    <text evidence="1">Belongs to the GSP E family.</text>
</comment>
<accession>W4M0X8</accession>
<proteinExistence type="inferred from homology"/>
<dbReference type="CDD" id="cd01130">
    <property type="entry name" value="VirB11-like_ATPase"/>
    <property type="match status" value="1"/>
</dbReference>
<evidence type="ECO:0000313" key="4">
    <source>
        <dbReference type="Proteomes" id="UP000019141"/>
    </source>
</evidence>
<dbReference type="AlphaFoldDB" id="W4M0X8"/>
<dbReference type="InterPro" id="IPR003593">
    <property type="entry name" value="AAA+_ATPase"/>
</dbReference>
<dbReference type="Gene3D" id="3.30.450.380">
    <property type="match status" value="1"/>
</dbReference>
<protein>
    <recommendedName>
        <fullName evidence="2">AAA+ ATPase domain-containing protein</fullName>
    </recommendedName>
</protein>
<reference evidence="3 4" key="1">
    <citation type="journal article" date="2014" name="Nature">
        <title>An environmental bacterial taxon with a large and distinct metabolic repertoire.</title>
        <authorList>
            <person name="Wilson M.C."/>
            <person name="Mori T."/>
            <person name="Ruckert C."/>
            <person name="Uria A.R."/>
            <person name="Helf M.J."/>
            <person name="Takada K."/>
            <person name="Gernert C."/>
            <person name="Steffens U.A."/>
            <person name="Heycke N."/>
            <person name="Schmitt S."/>
            <person name="Rinke C."/>
            <person name="Helfrich E.J."/>
            <person name="Brachmann A.O."/>
            <person name="Gurgui C."/>
            <person name="Wakimoto T."/>
            <person name="Kracht M."/>
            <person name="Crusemann M."/>
            <person name="Hentschel U."/>
            <person name="Abe I."/>
            <person name="Matsunaga S."/>
            <person name="Kalinowski J."/>
            <person name="Takeyama H."/>
            <person name="Piel J."/>
        </authorList>
    </citation>
    <scope>NUCLEOTIDE SEQUENCE [LARGE SCALE GENOMIC DNA]</scope>
    <source>
        <strain evidence="4">TSY1</strain>
    </source>
</reference>
<evidence type="ECO:0000259" key="2">
    <source>
        <dbReference type="SMART" id="SM00382"/>
    </source>
</evidence>
<dbReference type="InterPro" id="IPR001482">
    <property type="entry name" value="T2SS/T4SS_dom"/>
</dbReference>
<feature type="domain" description="AAA+ ATPase" evidence="2">
    <location>
        <begin position="234"/>
        <end position="447"/>
    </location>
</feature>
<name>W4M0X8_ENTF1</name>
<gene>
    <name evidence="3" type="ORF">ETSY1_00410</name>
</gene>
<evidence type="ECO:0000313" key="3">
    <source>
        <dbReference type="EMBL" id="ETX03307.1"/>
    </source>
</evidence>
<dbReference type="Gene3D" id="3.40.50.300">
    <property type="entry name" value="P-loop containing nucleotide triphosphate hydrolases"/>
    <property type="match status" value="1"/>
</dbReference>
<organism evidence="3 4">
    <name type="scientific">Entotheonella factor</name>
    <dbReference type="NCBI Taxonomy" id="1429438"/>
    <lineage>
        <taxon>Bacteria</taxon>
        <taxon>Pseudomonadati</taxon>
        <taxon>Nitrospinota/Tectimicrobiota group</taxon>
        <taxon>Candidatus Tectimicrobiota</taxon>
        <taxon>Candidatus Entotheonellia</taxon>
        <taxon>Candidatus Entotheonellales</taxon>
        <taxon>Candidatus Entotheonellaceae</taxon>
        <taxon>Candidatus Entotheonella</taxon>
    </lineage>
</organism>
<dbReference type="EMBL" id="AZHW01000061">
    <property type="protein sequence ID" value="ETX03307.1"/>
    <property type="molecule type" value="Genomic_DNA"/>
</dbReference>
<dbReference type="GO" id="GO:0016887">
    <property type="term" value="F:ATP hydrolysis activity"/>
    <property type="evidence" value="ECO:0007669"/>
    <property type="project" value="InterPro"/>
</dbReference>
<dbReference type="PANTHER" id="PTHR30486:SF15">
    <property type="entry name" value="TYPE II_IV SECRETION SYSTEM ATPASE"/>
    <property type="match status" value="1"/>
</dbReference>
<dbReference type="HOGENOM" id="CLU_005379_4_1_7"/>
<evidence type="ECO:0000256" key="1">
    <source>
        <dbReference type="ARBA" id="ARBA00006611"/>
    </source>
</evidence>
<dbReference type="SMART" id="SM00382">
    <property type="entry name" value="AAA"/>
    <property type="match status" value="1"/>
</dbReference>
<comment type="caution">
    <text evidence="3">The sequence shown here is derived from an EMBL/GenBank/DDBJ whole genome shotgun (WGS) entry which is preliminary data.</text>
</comment>
<dbReference type="InterPro" id="IPR027417">
    <property type="entry name" value="P-loop_NTPase"/>
</dbReference>
<dbReference type="SUPFAM" id="SSF52540">
    <property type="entry name" value="P-loop containing nucleoside triphosphate hydrolases"/>
    <property type="match status" value="1"/>
</dbReference>